<evidence type="ECO:0000256" key="6">
    <source>
        <dbReference type="ARBA" id="ARBA00023163"/>
    </source>
</evidence>
<keyword evidence="6" id="KW-0804">Transcription</keyword>
<keyword evidence="11" id="KW-1185">Reference proteome</keyword>
<dbReference type="GO" id="GO:0003712">
    <property type="term" value="F:transcription coregulator activity"/>
    <property type="evidence" value="ECO:0007669"/>
    <property type="project" value="InterPro"/>
</dbReference>
<feature type="compositionally biased region" description="Pro residues" evidence="9">
    <location>
        <begin position="119"/>
        <end position="131"/>
    </location>
</feature>
<dbReference type="Proteomes" id="UP000886653">
    <property type="component" value="Unassembled WGS sequence"/>
</dbReference>
<evidence type="ECO:0000256" key="2">
    <source>
        <dbReference type="ARBA" id="ARBA00009259"/>
    </source>
</evidence>
<keyword evidence="7" id="KW-0539">Nucleus</keyword>
<comment type="subcellular location">
    <subcellularLocation>
        <location evidence="1">Nucleus</location>
    </subcellularLocation>
</comment>
<evidence type="ECO:0000256" key="9">
    <source>
        <dbReference type="SAM" id="MobiDB-lite"/>
    </source>
</evidence>
<proteinExistence type="inferred from homology"/>
<evidence type="ECO:0000256" key="3">
    <source>
        <dbReference type="ARBA" id="ARBA00019615"/>
    </source>
</evidence>
<sequence length="164" mass="17919">MMNGTGPSESTGPKRMKMEKSYGHFVADVGGRNSIKKDHQLQNWIMDPNFQESSIRDFLKPFPAETLAQSFTLQPGVLPGFDTSVWVAEEGGPKRKRKKRKQGEMTESGGPIAAAAPALLPPLPNPHPPGPCSSTPISNLKEEDHRKKKRTKLGSNVSYPVPSS</sequence>
<feature type="compositionally biased region" description="Polar residues" evidence="9">
    <location>
        <begin position="153"/>
        <end position="164"/>
    </location>
</feature>
<dbReference type="PANTHER" id="PTHR28270:SF1">
    <property type="entry name" value="MEDIATOR OF RNA POLYMERASE II TRANSCRIPTION SUBUNIT 19"/>
    <property type="match status" value="1"/>
</dbReference>
<dbReference type="InterPro" id="IPR013942">
    <property type="entry name" value="Mediator_Med19_fun"/>
</dbReference>
<keyword evidence="4" id="KW-0805">Transcription regulation</keyword>
<dbReference type="EMBL" id="MU167333">
    <property type="protein sequence ID" value="KAG0142934.1"/>
    <property type="molecule type" value="Genomic_DNA"/>
</dbReference>
<keyword evidence="5" id="KW-0010">Activator</keyword>
<feature type="compositionally biased region" description="Low complexity" evidence="9">
    <location>
        <begin position="109"/>
        <end position="118"/>
    </location>
</feature>
<feature type="region of interest" description="Disordered" evidence="9">
    <location>
        <begin position="88"/>
        <end position="164"/>
    </location>
</feature>
<evidence type="ECO:0000256" key="4">
    <source>
        <dbReference type="ARBA" id="ARBA00023015"/>
    </source>
</evidence>
<organism evidence="10 11">
    <name type="scientific">Cronartium quercuum f. sp. fusiforme G11</name>
    <dbReference type="NCBI Taxonomy" id="708437"/>
    <lineage>
        <taxon>Eukaryota</taxon>
        <taxon>Fungi</taxon>
        <taxon>Dikarya</taxon>
        <taxon>Basidiomycota</taxon>
        <taxon>Pucciniomycotina</taxon>
        <taxon>Pucciniomycetes</taxon>
        <taxon>Pucciniales</taxon>
        <taxon>Coleosporiaceae</taxon>
        <taxon>Cronartium</taxon>
    </lineage>
</organism>
<evidence type="ECO:0000256" key="5">
    <source>
        <dbReference type="ARBA" id="ARBA00023159"/>
    </source>
</evidence>
<evidence type="ECO:0000256" key="7">
    <source>
        <dbReference type="ARBA" id="ARBA00023242"/>
    </source>
</evidence>
<dbReference type="GO" id="GO:0006357">
    <property type="term" value="P:regulation of transcription by RNA polymerase II"/>
    <property type="evidence" value="ECO:0007669"/>
    <property type="project" value="InterPro"/>
</dbReference>
<protein>
    <recommendedName>
        <fullName evidence="3">Mediator of RNA polymerase II transcription subunit 19</fullName>
    </recommendedName>
    <alternativeName>
        <fullName evidence="8">Mediator complex subunit 19</fullName>
    </alternativeName>
</protein>
<evidence type="ECO:0000256" key="1">
    <source>
        <dbReference type="ARBA" id="ARBA00004123"/>
    </source>
</evidence>
<dbReference type="GO" id="GO:0016592">
    <property type="term" value="C:mediator complex"/>
    <property type="evidence" value="ECO:0007669"/>
    <property type="project" value="InterPro"/>
</dbReference>
<evidence type="ECO:0000313" key="10">
    <source>
        <dbReference type="EMBL" id="KAG0142934.1"/>
    </source>
</evidence>
<evidence type="ECO:0000256" key="8">
    <source>
        <dbReference type="ARBA" id="ARBA00032018"/>
    </source>
</evidence>
<dbReference type="AlphaFoldDB" id="A0A9P6NB67"/>
<name>A0A9P6NB67_9BASI</name>
<evidence type="ECO:0000313" key="11">
    <source>
        <dbReference type="Proteomes" id="UP000886653"/>
    </source>
</evidence>
<dbReference type="PANTHER" id="PTHR28270">
    <property type="entry name" value="MEDIATOR OF RNA POLYMERASE II TRANSCRIPTION SUBUNIT 19"/>
    <property type="match status" value="1"/>
</dbReference>
<comment type="caution">
    <text evidence="10">The sequence shown here is derived from an EMBL/GenBank/DDBJ whole genome shotgun (WGS) entry which is preliminary data.</text>
</comment>
<comment type="similarity">
    <text evidence="2">Belongs to the Mediator complex subunit 19 family.</text>
</comment>
<dbReference type="OrthoDB" id="2160599at2759"/>
<reference evidence="10" key="1">
    <citation type="submission" date="2013-11" db="EMBL/GenBank/DDBJ databases">
        <title>Genome sequence of the fusiform rust pathogen reveals effectors for host alternation and coevolution with pine.</title>
        <authorList>
            <consortium name="DOE Joint Genome Institute"/>
            <person name="Smith K."/>
            <person name="Pendleton A."/>
            <person name="Kubisiak T."/>
            <person name="Anderson C."/>
            <person name="Salamov A."/>
            <person name="Aerts A."/>
            <person name="Riley R."/>
            <person name="Clum A."/>
            <person name="Lindquist E."/>
            <person name="Ence D."/>
            <person name="Campbell M."/>
            <person name="Kronenberg Z."/>
            <person name="Feau N."/>
            <person name="Dhillon B."/>
            <person name="Hamelin R."/>
            <person name="Burleigh J."/>
            <person name="Smith J."/>
            <person name="Yandell M."/>
            <person name="Nelson C."/>
            <person name="Grigoriev I."/>
            <person name="Davis J."/>
        </authorList>
    </citation>
    <scope>NUCLEOTIDE SEQUENCE</scope>
    <source>
        <strain evidence="10">G11</strain>
    </source>
</reference>
<dbReference type="GO" id="GO:0070847">
    <property type="term" value="C:core mediator complex"/>
    <property type="evidence" value="ECO:0007669"/>
    <property type="project" value="TreeGrafter"/>
</dbReference>
<gene>
    <name evidence="10" type="ORF">CROQUDRAFT_661886</name>
</gene>
<accession>A0A9P6NB67</accession>